<dbReference type="OrthoDB" id="2394218at2759"/>
<dbReference type="Gene3D" id="3.30.420.40">
    <property type="match status" value="2"/>
</dbReference>
<dbReference type="Proteomes" id="UP000800092">
    <property type="component" value="Unassembled WGS sequence"/>
</dbReference>
<dbReference type="CDD" id="cd10170">
    <property type="entry name" value="ASKHA_NBD_HSP70"/>
    <property type="match status" value="1"/>
</dbReference>
<dbReference type="InterPro" id="IPR043129">
    <property type="entry name" value="ATPase_NBD"/>
</dbReference>
<dbReference type="Gene3D" id="3.90.640.10">
    <property type="entry name" value="Actin, Chain A, domain 4"/>
    <property type="match status" value="1"/>
</dbReference>
<gene>
    <name evidence="1" type="ORF">EV356DRAFT_496637</name>
</gene>
<dbReference type="PANTHER" id="PTHR42749:SF1">
    <property type="entry name" value="CELL SHAPE-DETERMINING PROTEIN MREB"/>
    <property type="match status" value="1"/>
</dbReference>
<evidence type="ECO:0000313" key="2">
    <source>
        <dbReference type="Proteomes" id="UP000800092"/>
    </source>
</evidence>
<dbReference type="PANTHER" id="PTHR42749">
    <property type="entry name" value="CELL SHAPE-DETERMINING PROTEIN MREB"/>
    <property type="match status" value="1"/>
</dbReference>
<sequence>MRSPSKPDLVIGVDLGQTCTGVSYANLSSGADTVRWIQKWPGRAQACENKVPTVLVYPHGSSKASSWGFLAESKNEQKAEYGTTREWFKTLIDPDFLEQERLRNPQDTPSSYSEVQTWCRDYLGFLYEHVKSKLAPELGNVPWEDAEIEFVFSVPTTWKPHPSVENFRALIGQAGFGGPLNARHSVTIGLTEAEAAAVHTSTESAGMFSERDLLLICDAGGGTTDLSTLRVTDTAIRVLSLEQVDVVEGANVGSAAIDDDFMNFAEARLREANQSQPLDLDIEETVYEMMKGKEFQNIKCEHGAPDETPMFSLVIPGLSHSYSNPPANIERGELHMAKEDLRGFFDRQLHKLFRSIDTQLQNLNRRLPDETVSHLVLSGGLGQSLYVQEKLKARYANGSELHPNAQFMQVRIAPDPQLAVCKGLVADRLRKLTVGRSVLGWRCCRASYGIVCKELYDKHKPSHVGREIRKDSRDGKTYVLRSVEWFVKKGEPVSIDRPIEHDFMRKVDLEDSIRVFPTEVVVSYDEKDVLPNFSGPGVQKLCDIESDLSSASEKEFKEKNRRIWQFGQRYFQVKYQIKVIIGPADLRFELCEYFH</sequence>
<keyword evidence="2" id="KW-1185">Reference proteome</keyword>
<protein>
    <recommendedName>
        <fullName evidence="3">Actin-like ATPase domain-containing protein</fullName>
    </recommendedName>
</protein>
<evidence type="ECO:0008006" key="3">
    <source>
        <dbReference type="Google" id="ProtNLM"/>
    </source>
</evidence>
<name>A0A6A6HGU2_VIRVR</name>
<dbReference type="SUPFAM" id="SSF53067">
    <property type="entry name" value="Actin-like ATPase domain"/>
    <property type="match status" value="2"/>
</dbReference>
<dbReference type="EMBL" id="ML991781">
    <property type="protein sequence ID" value="KAF2237112.1"/>
    <property type="molecule type" value="Genomic_DNA"/>
</dbReference>
<proteinExistence type="predicted"/>
<accession>A0A6A6HGU2</accession>
<organism evidence="1 2">
    <name type="scientific">Viridothelium virens</name>
    <name type="common">Speckled blister lichen</name>
    <name type="synonym">Trypethelium virens</name>
    <dbReference type="NCBI Taxonomy" id="1048519"/>
    <lineage>
        <taxon>Eukaryota</taxon>
        <taxon>Fungi</taxon>
        <taxon>Dikarya</taxon>
        <taxon>Ascomycota</taxon>
        <taxon>Pezizomycotina</taxon>
        <taxon>Dothideomycetes</taxon>
        <taxon>Dothideomycetes incertae sedis</taxon>
        <taxon>Trypetheliales</taxon>
        <taxon>Trypetheliaceae</taxon>
        <taxon>Viridothelium</taxon>
    </lineage>
</organism>
<evidence type="ECO:0000313" key="1">
    <source>
        <dbReference type="EMBL" id="KAF2237112.1"/>
    </source>
</evidence>
<reference evidence="1" key="1">
    <citation type="journal article" date="2020" name="Stud. Mycol.">
        <title>101 Dothideomycetes genomes: a test case for predicting lifestyles and emergence of pathogens.</title>
        <authorList>
            <person name="Haridas S."/>
            <person name="Albert R."/>
            <person name="Binder M."/>
            <person name="Bloem J."/>
            <person name="Labutti K."/>
            <person name="Salamov A."/>
            <person name="Andreopoulos B."/>
            <person name="Baker S."/>
            <person name="Barry K."/>
            <person name="Bills G."/>
            <person name="Bluhm B."/>
            <person name="Cannon C."/>
            <person name="Castanera R."/>
            <person name="Culley D."/>
            <person name="Daum C."/>
            <person name="Ezra D."/>
            <person name="Gonzalez J."/>
            <person name="Henrissat B."/>
            <person name="Kuo A."/>
            <person name="Liang C."/>
            <person name="Lipzen A."/>
            <person name="Lutzoni F."/>
            <person name="Magnuson J."/>
            <person name="Mondo S."/>
            <person name="Nolan M."/>
            <person name="Ohm R."/>
            <person name="Pangilinan J."/>
            <person name="Park H.-J."/>
            <person name="Ramirez L."/>
            <person name="Alfaro M."/>
            <person name="Sun H."/>
            <person name="Tritt A."/>
            <person name="Yoshinaga Y."/>
            <person name="Zwiers L.-H."/>
            <person name="Turgeon B."/>
            <person name="Goodwin S."/>
            <person name="Spatafora J."/>
            <person name="Crous P."/>
            <person name="Grigoriev I."/>
        </authorList>
    </citation>
    <scope>NUCLEOTIDE SEQUENCE</scope>
    <source>
        <strain evidence="1">Tuck. ex Michener</strain>
    </source>
</reference>
<dbReference type="AlphaFoldDB" id="A0A6A6HGU2"/>